<reference evidence="2" key="2">
    <citation type="journal article" date="2015" name="Fish Shellfish Immunol.">
        <title>Early steps in the European eel (Anguilla anguilla)-Vibrio vulnificus interaction in the gills: Role of the RtxA13 toxin.</title>
        <authorList>
            <person name="Callol A."/>
            <person name="Pajuelo D."/>
            <person name="Ebbesson L."/>
            <person name="Teles M."/>
            <person name="MacKenzie S."/>
            <person name="Amaro C."/>
        </authorList>
    </citation>
    <scope>NUCLEOTIDE SEQUENCE</scope>
</reference>
<name>A0A0E9RNX2_ANGAN</name>
<feature type="chain" id="PRO_5002431703" evidence="1">
    <location>
        <begin position="20"/>
        <end position="40"/>
    </location>
</feature>
<reference evidence="2" key="1">
    <citation type="submission" date="2014-11" db="EMBL/GenBank/DDBJ databases">
        <authorList>
            <person name="Amaro Gonzalez C."/>
        </authorList>
    </citation>
    <scope>NUCLEOTIDE SEQUENCE</scope>
</reference>
<evidence type="ECO:0000256" key="1">
    <source>
        <dbReference type="SAM" id="SignalP"/>
    </source>
</evidence>
<protein>
    <submittedName>
        <fullName evidence="2">Uncharacterized protein</fullName>
    </submittedName>
</protein>
<accession>A0A0E9RNX2</accession>
<organism evidence="2">
    <name type="scientific">Anguilla anguilla</name>
    <name type="common">European freshwater eel</name>
    <name type="synonym">Muraena anguilla</name>
    <dbReference type="NCBI Taxonomy" id="7936"/>
    <lineage>
        <taxon>Eukaryota</taxon>
        <taxon>Metazoa</taxon>
        <taxon>Chordata</taxon>
        <taxon>Craniata</taxon>
        <taxon>Vertebrata</taxon>
        <taxon>Euteleostomi</taxon>
        <taxon>Actinopterygii</taxon>
        <taxon>Neopterygii</taxon>
        <taxon>Teleostei</taxon>
        <taxon>Anguilliformes</taxon>
        <taxon>Anguillidae</taxon>
        <taxon>Anguilla</taxon>
    </lineage>
</organism>
<evidence type="ECO:0000313" key="2">
    <source>
        <dbReference type="EMBL" id="JAH30846.1"/>
    </source>
</evidence>
<dbReference type="EMBL" id="GBXM01077731">
    <property type="protein sequence ID" value="JAH30846.1"/>
    <property type="molecule type" value="Transcribed_RNA"/>
</dbReference>
<sequence length="40" mass="4622">MSKFKIGLLITLLITEHSAVSTSCYYNLGVFFTVEYIKQY</sequence>
<keyword evidence="1" id="KW-0732">Signal</keyword>
<proteinExistence type="predicted"/>
<feature type="signal peptide" evidence="1">
    <location>
        <begin position="1"/>
        <end position="19"/>
    </location>
</feature>
<dbReference type="AlphaFoldDB" id="A0A0E9RNX2"/>